<feature type="compositionally biased region" description="Basic and acidic residues" evidence="1">
    <location>
        <begin position="51"/>
        <end position="65"/>
    </location>
</feature>
<evidence type="ECO:0000313" key="2">
    <source>
        <dbReference type="EMBL" id="KAK9929569.1"/>
    </source>
</evidence>
<name>A0AAW1WZI4_RUBAR</name>
<organism evidence="2 3">
    <name type="scientific">Rubus argutus</name>
    <name type="common">Southern blackberry</name>
    <dbReference type="NCBI Taxonomy" id="59490"/>
    <lineage>
        <taxon>Eukaryota</taxon>
        <taxon>Viridiplantae</taxon>
        <taxon>Streptophyta</taxon>
        <taxon>Embryophyta</taxon>
        <taxon>Tracheophyta</taxon>
        <taxon>Spermatophyta</taxon>
        <taxon>Magnoliopsida</taxon>
        <taxon>eudicotyledons</taxon>
        <taxon>Gunneridae</taxon>
        <taxon>Pentapetalae</taxon>
        <taxon>rosids</taxon>
        <taxon>fabids</taxon>
        <taxon>Rosales</taxon>
        <taxon>Rosaceae</taxon>
        <taxon>Rosoideae</taxon>
        <taxon>Rosoideae incertae sedis</taxon>
        <taxon>Rubus</taxon>
    </lineage>
</organism>
<protein>
    <submittedName>
        <fullName evidence="2">Uncharacterized protein</fullName>
    </submittedName>
</protein>
<keyword evidence="3" id="KW-1185">Reference proteome</keyword>
<evidence type="ECO:0000313" key="3">
    <source>
        <dbReference type="Proteomes" id="UP001457282"/>
    </source>
</evidence>
<reference evidence="2 3" key="1">
    <citation type="journal article" date="2023" name="G3 (Bethesda)">
        <title>A chromosome-length genome assembly and annotation of blackberry (Rubus argutus, cv. 'Hillquist').</title>
        <authorList>
            <person name="Bruna T."/>
            <person name="Aryal R."/>
            <person name="Dudchenko O."/>
            <person name="Sargent D.J."/>
            <person name="Mead D."/>
            <person name="Buti M."/>
            <person name="Cavallini A."/>
            <person name="Hytonen T."/>
            <person name="Andres J."/>
            <person name="Pham M."/>
            <person name="Weisz D."/>
            <person name="Mascagni F."/>
            <person name="Usai G."/>
            <person name="Natali L."/>
            <person name="Bassil N."/>
            <person name="Fernandez G.E."/>
            <person name="Lomsadze A."/>
            <person name="Armour M."/>
            <person name="Olukolu B."/>
            <person name="Poorten T."/>
            <person name="Britton C."/>
            <person name="Davik J."/>
            <person name="Ashrafi H."/>
            <person name="Aiden E.L."/>
            <person name="Borodovsky M."/>
            <person name="Worthington M."/>
        </authorList>
    </citation>
    <scope>NUCLEOTIDE SEQUENCE [LARGE SCALE GENOMIC DNA]</scope>
    <source>
        <strain evidence="2">PI 553951</strain>
    </source>
</reference>
<comment type="caution">
    <text evidence="2">The sequence shown here is derived from an EMBL/GenBank/DDBJ whole genome shotgun (WGS) entry which is preliminary data.</text>
</comment>
<dbReference type="Proteomes" id="UP001457282">
    <property type="component" value="Unassembled WGS sequence"/>
</dbReference>
<accession>A0AAW1WZI4</accession>
<feature type="region of interest" description="Disordered" evidence="1">
    <location>
        <begin position="1"/>
        <end position="84"/>
    </location>
</feature>
<dbReference type="AlphaFoldDB" id="A0AAW1WZI4"/>
<proteinExistence type="predicted"/>
<evidence type="ECO:0000256" key="1">
    <source>
        <dbReference type="SAM" id="MobiDB-lite"/>
    </source>
</evidence>
<feature type="compositionally biased region" description="Polar residues" evidence="1">
    <location>
        <begin position="1"/>
        <end position="50"/>
    </location>
</feature>
<dbReference type="EMBL" id="JBEDUW010000005">
    <property type="protein sequence ID" value="KAK9929569.1"/>
    <property type="molecule type" value="Genomic_DNA"/>
</dbReference>
<gene>
    <name evidence="2" type="ORF">M0R45_026663</name>
</gene>
<sequence>MGRGTRQNPTASGPSQVELHSSKRQTPATTCNAAPRIRSTSHSQQIQQPETDGKLGKGKATREDAAETSAEPSPPPGPGKQRQG</sequence>